<keyword evidence="2" id="KW-1185">Reference proteome</keyword>
<reference evidence="1 2" key="1">
    <citation type="submission" date="2016-10" db="EMBL/GenBank/DDBJ databases">
        <authorList>
            <person name="de Groot N.N."/>
        </authorList>
    </citation>
    <scope>NUCLEOTIDE SEQUENCE [LARGE SCALE GENOMIC DNA]</scope>
    <source>
        <strain evidence="1 2">DSM 16981</strain>
    </source>
</reference>
<sequence length="208" mass="22690">MSMKALAKKLIAVMKDCGYVMKKGENKYHGYTYATSADVLEKVNAAFVQYRIASAAVPELLRLDDITTAKGNIEKLATVRMDIQLTDIESGETIQITGLGSGQDAGDKAVMKAQTAAIKYAYLLSFAISTGDDPEADCHTDEITAALEEKTGHRHQMQSVLNRTRQPTRQPVCSVCGTVITEKVLQFSKDKYGRALCMDCQRSAKGIA</sequence>
<organism evidence="1 2">
    <name type="scientific">Megasphaera paucivorans</name>
    <dbReference type="NCBI Taxonomy" id="349095"/>
    <lineage>
        <taxon>Bacteria</taxon>
        <taxon>Bacillati</taxon>
        <taxon>Bacillota</taxon>
        <taxon>Negativicutes</taxon>
        <taxon>Veillonellales</taxon>
        <taxon>Veillonellaceae</taxon>
        <taxon>Megasphaera</taxon>
    </lineage>
</organism>
<accession>A0A1G9WXH3</accession>
<dbReference type="EMBL" id="FNHQ01000016">
    <property type="protein sequence ID" value="SDM89190.1"/>
    <property type="molecule type" value="Genomic_DNA"/>
</dbReference>
<protein>
    <submittedName>
        <fullName evidence="1">ERF superfamily protein</fullName>
    </submittedName>
</protein>
<dbReference type="InterPro" id="IPR007499">
    <property type="entry name" value="ERF_bacteria_virus"/>
</dbReference>
<proteinExistence type="predicted"/>
<evidence type="ECO:0000313" key="2">
    <source>
        <dbReference type="Proteomes" id="UP000199309"/>
    </source>
</evidence>
<dbReference type="Pfam" id="PF04404">
    <property type="entry name" value="ERF"/>
    <property type="match status" value="1"/>
</dbReference>
<dbReference type="Proteomes" id="UP000199309">
    <property type="component" value="Unassembled WGS sequence"/>
</dbReference>
<gene>
    <name evidence="1" type="ORF">SAMN05660299_01705</name>
</gene>
<dbReference type="STRING" id="349095.SAMN05660299_01705"/>
<name>A0A1G9WXH3_9FIRM</name>
<evidence type="ECO:0000313" key="1">
    <source>
        <dbReference type="EMBL" id="SDM89190.1"/>
    </source>
</evidence>
<dbReference type="AlphaFoldDB" id="A0A1G9WXH3"/>